<evidence type="ECO:0000256" key="2">
    <source>
        <dbReference type="SAM" id="Phobius"/>
    </source>
</evidence>
<feature type="transmembrane region" description="Helical" evidence="2">
    <location>
        <begin position="12"/>
        <end position="33"/>
    </location>
</feature>
<proteinExistence type="inferred from homology"/>
<gene>
    <name evidence="3" type="ORF">DM860_002924</name>
</gene>
<keyword evidence="2" id="KW-0812">Transmembrane</keyword>
<dbReference type="InterPro" id="IPR050592">
    <property type="entry name" value="GDSL_lipolytic_enzyme"/>
</dbReference>
<dbReference type="PANTHER" id="PTHR45642">
    <property type="entry name" value="GDSL ESTERASE/LIPASE EXL3"/>
    <property type="match status" value="1"/>
</dbReference>
<comment type="caution">
    <text evidence="3">The sequence shown here is derived from an EMBL/GenBank/DDBJ whole genome shotgun (WGS) entry which is preliminary data.</text>
</comment>
<dbReference type="EMBL" id="NQVE01000200">
    <property type="protein sequence ID" value="RAL39391.1"/>
    <property type="molecule type" value="Genomic_DNA"/>
</dbReference>
<evidence type="ECO:0008006" key="5">
    <source>
        <dbReference type="Google" id="ProtNLM"/>
    </source>
</evidence>
<dbReference type="InterPro" id="IPR001087">
    <property type="entry name" value="GDSL"/>
</dbReference>
<dbReference type="InterPro" id="IPR036514">
    <property type="entry name" value="SGNH_hydro_sf"/>
</dbReference>
<reference evidence="3 4" key="1">
    <citation type="submission" date="2018-06" db="EMBL/GenBank/DDBJ databases">
        <title>The Genome of Cuscuta australis (Dodder) Provides Insight into the Evolution of Plant Parasitism.</title>
        <authorList>
            <person name="Liu H."/>
        </authorList>
    </citation>
    <scope>NUCLEOTIDE SEQUENCE [LARGE SCALE GENOMIC DNA]</scope>
    <source>
        <strain evidence="4">cv. Yunnan</strain>
        <tissue evidence="3">Vines</tissue>
    </source>
</reference>
<dbReference type="InterPro" id="IPR035669">
    <property type="entry name" value="SGNH_plant_lipase-like"/>
</dbReference>
<dbReference type="SUPFAM" id="SSF52266">
    <property type="entry name" value="SGNH hydrolase"/>
    <property type="match status" value="1"/>
</dbReference>
<protein>
    <recommendedName>
        <fullName evidence="5">SGNH hydrolase-type esterase domain-containing protein</fullName>
    </recommendedName>
</protein>
<keyword evidence="2" id="KW-1133">Transmembrane helix</keyword>
<dbReference type="Proteomes" id="UP000249390">
    <property type="component" value="Unassembled WGS sequence"/>
</dbReference>
<comment type="similarity">
    <text evidence="1">Belongs to the 'GDSL' lipolytic enzyme family.</text>
</comment>
<dbReference type="PANTHER" id="PTHR45642:SF3">
    <property type="entry name" value="OS09G0540400 PROTEIN"/>
    <property type="match status" value="1"/>
</dbReference>
<name>A0A328D4P5_9ASTE</name>
<keyword evidence="2" id="KW-0472">Membrane</keyword>
<evidence type="ECO:0000313" key="4">
    <source>
        <dbReference type="Proteomes" id="UP000249390"/>
    </source>
</evidence>
<dbReference type="CDD" id="cd01837">
    <property type="entry name" value="SGNH_plant_lipase_like"/>
    <property type="match status" value="1"/>
</dbReference>
<accession>A0A328D4P5</accession>
<dbReference type="Pfam" id="PF00657">
    <property type="entry name" value="Lipase_GDSL"/>
    <property type="match status" value="1"/>
</dbReference>
<evidence type="ECO:0000256" key="1">
    <source>
        <dbReference type="ARBA" id="ARBA00008668"/>
    </source>
</evidence>
<evidence type="ECO:0000313" key="3">
    <source>
        <dbReference type="EMBL" id="RAL39391.1"/>
    </source>
</evidence>
<dbReference type="GO" id="GO:0016788">
    <property type="term" value="F:hydrolase activity, acting on ester bonds"/>
    <property type="evidence" value="ECO:0007669"/>
    <property type="project" value="InterPro"/>
</dbReference>
<dbReference type="AlphaFoldDB" id="A0A328D4P5"/>
<keyword evidence="4" id="KW-1185">Reference proteome</keyword>
<organism evidence="3 4">
    <name type="scientific">Cuscuta australis</name>
    <dbReference type="NCBI Taxonomy" id="267555"/>
    <lineage>
        <taxon>Eukaryota</taxon>
        <taxon>Viridiplantae</taxon>
        <taxon>Streptophyta</taxon>
        <taxon>Embryophyta</taxon>
        <taxon>Tracheophyta</taxon>
        <taxon>Spermatophyta</taxon>
        <taxon>Magnoliopsida</taxon>
        <taxon>eudicotyledons</taxon>
        <taxon>Gunneridae</taxon>
        <taxon>Pentapetalae</taxon>
        <taxon>asterids</taxon>
        <taxon>lamiids</taxon>
        <taxon>Solanales</taxon>
        <taxon>Convolvulaceae</taxon>
        <taxon>Cuscuteae</taxon>
        <taxon>Cuscuta</taxon>
        <taxon>Cuscuta subgen. Grammica</taxon>
        <taxon>Cuscuta sect. Cleistogrammica</taxon>
    </lineage>
</organism>
<sequence length="382" mass="42765">MGSHNFIRSWVAIPALMGSSILHVVVFIVISTISNIVGASSSLKQSDHLPLLNQSLSPLFVFGDSTVDPGNNNYIFTVAKCNFPPYGRDFPNHVPTGRFSNGRLVTDFIASYIGVKENIPPYLDQSLSLEELTTGVSFASGGSGYDPLTSPSIGGVITIERQLQYFREFKARLEEGMGRKTMQRVLSNAVFLVSSGTNDLNAYFGTPSLRRQQYTLPAYRHFLLHLVQNFLQGLMEEGAQRIGVVGLPPIGCLPTVITWDSQSPIYERKCLNAYSVAAREYNQMLQDRLRTMRPRFHKLAYIEIYKPLEDMVQNPTKFGFDEVNKGCCGSGLFEYSVLCNPKSIVCSDASKYLFWDAVHPTQAAYYYIFNTARPTIDDFFKT</sequence>
<dbReference type="Gene3D" id="3.40.50.1110">
    <property type="entry name" value="SGNH hydrolase"/>
    <property type="match status" value="1"/>
</dbReference>